<keyword evidence="3" id="KW-0815">Transposition</keyword>
<keyword evidence="4" id="KW-0238">DNA-binding</keyword>
<reference evidence="9 10" key="1">
    <citation type="submission" date="2019-08" db="EMBL/GenBank/DDBJ databases">
        <title>Pelomicrobium methylotrophicum gen. nov., sp. nov. a moderately thermophilic, facultatively anaerobic, lithoautotrophic and methylotrophic bacterium isolated from a terrestrial mud volcano.</title>
        <authorList>
            <person name="Slobodkina G.B."/>
            <person name="Merkel A.Y."/>
            <person name="Slobodkin A.I."/>
        </authorList>
    </citation>
    <scope>NUCLEOTIDE SEQUENCE [LARGE SCALE GENOMIC DNA]</scope>
    <source>
        <strain evidence="9 10">SM250</strain>
    </source>
</reference>
<evidence type="ECO:0000256" key="6">
    <source>
        <dbReference type="SAM" id="MobiDB-lite"/>
    </source>
</evidence>
<dbReference type="NCBIfam" id="NF033581">
    <property type="entry name" value="transpos_IS5_4"/>
    <property type="match status" value="1"/>
</dbReference>
<dbReference type="PANTHER" id="PTHR35604:SF2">
    <property type="entry name" value="TRANSPOSASE INSH FOR INSERTION SEQUENCE ELEMENT IS5A-RELATED"/>
    <property type="match status" value="1"/>
</dbReference>
<evidence type="ECO:0000256" key="5">
    <source>
        <dbReference type="ARBA" id="ARBA00023172"/>
    </source>
</evidence>
<dbReference type="Pfam" id="PF01609">
    <property type="entry name" value="DDE_Tnp_1"/>
    <property type="match status" value="1"/>
</dbReference>
<dbReference type="GO" id="GO:0004803">
    <property type="term" value="F:transposase activity"/>
    <property type="evidence" value="ECO:0007669"/>
    <property type="project" value="InterPro"/>
</dbReference>
<keyword evidence="10" id="KW-1185">Reference proteome</keyword>
<dbReference type="OrthoDB" id="5292947at2"/>
<evidence type="ECO:0000313" key="10">
    <source>
        <dbReference type="Proteomes" id="UP000321201"/>
    </source>
</evidence>
<evidence type="ECO:0000259" key="7">
    <source>
        <dbReference type="Pfam" id="PF01609"/>
    </source>
</evidence>
<evidence type="ECO:0000313" key="9">
    <source>
        <dbReference type="EMBL" id="TXF11868.1"/>
    </source>
</evidence>
<feature type="domain" description="Transposase InsH N-terminal" evidence="8">
    <location>
        <begin position="16"/>
        <end position="114"/>
    </location>
</feature>
<evidence type="ECO:0000256" key="3">
    <source>
        <dbReference type="ARBA" id="ARBA00022578"/>
    </source>
</evidence>
<organism evidence="9 10">
    <name type="scientific">Pelomicrobium methylotrophicum</name>
    <dbReference type="NCBI Taxonomy" id="2602750"/>
    <lineage>
        <taxon>Bacteria</taxon>
        <taxon>Pseudomonadati</taxon>
        <taxon>Pseudomonadota</taxon>
        <taxon>Hydrogenophilia</taxon>
        <taxon>Hydrogenophilia incertae sedis</taxon>
        <taxon>Pelomicrobium</taxon>
    </lineage>
</organism>
<dbReference type="GO" id="GO:0006313">
    <property type="term" value="P:DNA transposition"/>
    <property type="evidence" value="ECO:0007669"/>
    <property type="project" value="InterPro"/>
</dbReference>
<comment type="function">
    <text evidence="1">Involved in the transposition of the insertion sequence IS5.</text>
</comment>
<dbReference type="AlphaFoldDB" id="A0A5C7EUG4"/>
<comment type="caution">
    <text evidence="9">The sequence shown here is derived from an EMBL/GenBank/DDBJ whole genome shotgun (WGS) entry which is preliminary data.</text>
</comment>
<protein>
    <submittedName>
        <fullName evidence="9">IS5 family transposase</fullName>
    </submittedName>
</protein>
<gene>
    <name evidence="9" type="ORF">FR698_08825</name>
</gene>
<feature type="region of interest" description="Disordered" evidence="6">
    <location>
        <begin position="159"/>
        <end position="201"/>
    </location>
</feature>
<evidence type="ECO:0000256" key="2">
    <source>
        <dbReference type="ARBA" id="ARBA00010075"/>
    </source>
</evidence>
<evidence type="ECO:0000256" key="1">
    <source>
        <dbReference type="ARBA" id="ARBA00003544"/>
    </source>
</evidence>
<sequence length="363" mass="40463">MRGADVMQESLFTYMRLDDFVPVDHPLRPIREIVNTALKVMDETFDAMYADLGRDSIAPEQLLRGLILQALYGLRSERLLCESLCYNMLYRWFVGLSLEKQPWDHSTYSKNRDRLIEHEVVRELLERVLDQARAKGLLSSEHFSVDGTLIRAWASHKSFVPKDGPPPPSSGPRGNPEVDFKGASRTNATHASRSDPDARLYTKSKKAGAIPCDMGHVLMENRNGLVVNERLTQASGSAEREAALEMLGGLPGKARKTVGADKAYDAEAFLAGCRERNVTPQVAQNTSGRSSRIDGRTTRHSGYRLSQLARKLIETVFGDAKQHGILRQVKLRGLKKVSLLFTLAATVVNLRRLPRLLAMQPSG</sequence>
<dbReference type="EMBL" id="VPFL01000010">
    <property type="protein sequence ID" value="TXF11868.1"/>
    <property type="molecule type" value="Genomic_DNA"/>
</dbReference>
<dbReference type="RefSeq" id="WP_147799831.1">
    <property type="nucleotide sequence ID" value="NZ_VPFL01000010.1"/>
</dbReference>
<dbReference type="InterPro" id="IPR002559">
    <property type="entry name" value="Transposase_11"/>
</dbReference>
<dbReference type="InterPro" id="IPR008490">
    <property type="entry name" value="Transposase_InsH_N"/>
</dbReference>
<dbReference type="FunCoup" id="A0A5C7EUG4">
    <property type="interactions" value="7"/>
</dbReference>
<feature type="domain" description="Transposase IS4-like" evidence="7">
    <location>
        <begin position="209"/>
        <end position="350"/>
    </location>
</feature>
<evidence type="ECO:0000256" key="4">
    <source>
        <dbReference type="ARBA" id="ARBA00023125"/>
    </source>
</evidence>
<accession>A0A5C7EUG4</accession>
<dbReference type="Proteomes" id="UP000321201">
    <property type="component" value="Unassembled WGS sequence"/>
</dbReference>
<dbReference type="PANTHER" id="PTHR35604">
    <property type="entry name" value="TRANSPOSASE INSH FOR INSERTION SEQUENCE ELEMENT IS5A-RELATED"/>
    <property type="match status" value="1"/>
</dbReference>
<dbReference type="InterPro" id="IPR047959">
    <property type="entry name" value="Transpos_IS5"/>
</dbReference>
<dbReference type="Pfam" id="PF05598">
    <property type="entry name" value="DUF772"/>
    <property type="match status" value="1"/>
</dbReference>
<dbReference type="GO" id="GO:0003677">
    <property type="term" value="F:DNA binding"/>
    <property type="evidence" value="ECO:0007669"/>
    <property type="project" value="UniProtKB-KW"/>
</dbReference>
<proteinExistence type="inferred from homology"/>
<dbReference type="InParanoid" id="A0A5C7EUG4"/>
<comment type="similarity">
    <text evidence="2">Belongs to the transposase 11 family.</text>
</comment>
<name>A0A5C7EUG4_9PROT</name>
<keyword evidence="5" id="KW-0233">DNA recombination</keyword>
<evidence type="ECO:0000259" key="8">
    <source>
        <dbReference type="Pfam" id="PF05598"/>
    </source>
</evidence>